<dbReference type="CDD" id="cd04179">
    <property type="entry name" value="DPM_DPG-synthase_like"/>
    <property type="match status" value="1"/>
</dbReference>
<organism evidence="8">
    <name type="scientific">Lacrimispora sp. BS-2</name>
    <dbReference type="NCBI Taxonomy" id="3151850"/>
    <lineage>
        <taxon>Bacteria</taxon>
        <taxon>Bacillati</taxon>
        <taxon>Bacillota</taxon>
        <taxon>Clostridia</taxon>
        <taxon>Lachnospirales</taxon>
        <taxon>Lachnospiraceae</taxon>
        <taxon>Lacrimispora</taxon>
    </lineage>
</organism>
<proteinExistence type="predicted"/>
<dbReference type="GO" id="GO:0016020">
    <property type="term" value="C:membrane"/>
    <property type="evidence" value="ECO:0007669"/>
    <property type="project" value="UniProtKB-SubCell"/>
</dbReference>
<gene>
    <name evidence="8" type="ORF">ABFV83_16470</name>
</gene>
<evidence type="ECO:0000313" key="8">
    <source>
        <dbReference type="EMBL" id="XBS53396.1"/>
    </source>
</evidence>
<dbReference type="AlphaFoldDB" id="A0AAU7PLX4"/>
<keyword evidence="2 5" id="KW-0812">Transmembrane</keyword>
<dbReference type="EMBL" id="CP157940">
    <property type="protein sequence ID" value="XBS53396.1"/>
    <property type="molecule type" value="Genomic_DNA"/>
</dbReference>
<dbReference type="Pfam" id="PF04138">
    <property type="entry name" value="GtrA_DPMS_TM"/>
    <property type="match status" value="1"/>
</dbReference>
<dbReference type="GO" id="GO:0000271">
    <property type="term" value="P:polysaccharide biosynthetic process"/>
    <property type="evidence" value="ECO:0007669"/>
    <property type="project" value="InterPro"/>
</dbReference>
<comment type="subcellular location">
    <subcellularLocation>
        <location evidence="1">Membrane</location>
        <topology evidence="1">Multi-pass membrane protein</topology>
    </subcellularLocation>
</comment>
<name>A0AAU7PLX4_9FIRM</name>
<accession>A0AAU7PLX4</accession>
<dbReference type="GO" id="GO:0006487">
    <property type="term" value="P:protein N-linked glycosylation"/>
    <property type="evidence" value="ECO:0007669"/>
    <property type="project" value="TreeGrafter"/>
</dbReference>
<dbReference type="InterPro" id="IPR001173">
    <property type="entry name" value="Glyco_trans_2-like"/>
</dbReference>
<dbReference type="PANTHER" id="PTHR10859">
    <property type="entry name" value="GLYCOSYL TRANSFERASE"/>
    <property type="match status" value="1"/>
</dbReference>
<feature type="transmembrane region" description="Helical" evidence="5">
    <location>
        <begin position="306"/>
        <end position="325"/>
    </location>
</feature>
<feature type="transmembrane region" description="Helical" evidence="5">
    <location>
        <begin position="235"/>
        <end position="254"/>
    </location>
</feature>
<evidence type="ECO:0000256" key="1">
    <source>
        <dbReference type="ARBA" id="ARBA00004141"/>
    </source>
</evidence>
<evidence type="ECO:0000256" key="5">
    <source>
        <dbReference type="SAM" id="Phobius"/>
    </source>
</evidence>
<dbReference type="PANTHER" id="PTHR10859:SF114">
    <property type="entry name" value="DOLICHOL-PHOSPHATE MANNOSYLTRANSFERASE"/>
    <property type="match status" value="1"/>
</dbReference>
<dbReference type="RefSeq" id="WP_349945361.1">
    <property type="nucleotide sequence ID" value="NZ_CP157940.1"/>
</dbReference>
<dbReference type="SUPFAM" id="SSF53448">
    <property type="entry name" value="Nucleotide-diphospho-sugar transferases"/>
    <property type="match status" value="1"/>
</dbReference>
<dbReference type="InterPro" id="IPR007267">
    <property type="entry name" value="GtrA_DPMS_TM"/>
</dbReference>
<dbReference type="InterPro" id="IPR029044">
    <property type="entry name" value="Nucleotide-diphossugar_trans"/>
</dbReference>
<evidence type="ECO:0000256" key="4">
    <source>
        <dbReference type="ARBA" id="ARBA00023136"/>
    </source>
</evidence>
<feature type="domain" description="GtrA/DPMS transmembrane" evidence="7">
    <location>
        <begin position="234"/>
        <end position="356"/>
    </location>
</feature>
<evidence type="ECO:0000256" key="3">
    <source>
        <dbReference type="ARBA" id="ARBA00022989"/>
    </source>
</evidence>
<keyword evidence="4 5" id="KW-0472">Membrane</keyword>
<feature type="transmembrane region" description="Helical" evidence="5">
    <location>
        <begin position="266"/>
        <end position="286"/>
    </location>
</feature>
<evidence type="ECO:0000256" key="2">
    <source>
        <dbReference type="ARBA" id="ARBA00022692"/>
    </source>
</evidence>
<sequence length="365" mass="40602">MKQTIEHAIVLIPSLEPDRRLPVYIKELGEYGLSRIIIVDDGSGNDYQDIFKELEERGCTVIHHSINRGKGFALKTGYDYIREHVPGYSCIVTADSDGQHAPEDVYKLAMEAEGHPDALILGVRDFRKAGIPAKSLIGNRVTSAIFAALYGKYLPDTQSGLRAFGPKLTGRMLGIKGDGFEYETQVLTTCIRSKISVLTIPIQTIYEDENRGTHFKAVRDSLKIIGILGADFMKFLSSSVVCSFLDIGIAWTLLDLLKPYMRGEDFLRIMIATAFARSVSIAVNYLFNKNVVFKDRQAPGHSLIRYLSLCAFNILLSAAGVYILYQAPGLNEKAAKLLCDGCLFLLGYQIQQRWVFSRAEGGVRE</sequence>
<dbReference type="Gene3D" id="3.90.550.10">
    <property type="entry name" value="Spore Coat Polysaccharide Biosynthesis Protein SpsA, Chain A"/>
    <property type="match status" value="1"/>
</dbReference>
<reference evidence="8" key="1">
    <citation type="submission" date="2024-06" db="EMBL/GenBank/DDBJ databases">
        <title>Lacrimispora cavernae sp. nov., a novel anaerobe isolated from bat guano pile inside a cave.</title>
        <authorList>
            <person name="Miller S.L."/>
            <person name="Lu N."/>
            <person name="King J."/>
            <person name="Sankaranarayanan K."/>
            <person name="Lawson P.A."/>
        </authorList>
    </citation>
    <scope>NUCLEOTIDE SEQUENCE</scope>
    <source>
        <strain evidence="8">BS-2</strain>
    </source>
</reference>
<keyword evidence="3 5" id="KW-1133">Transmembrane helix</keyword>
<evidence type="ECO:0000259" key="7">
    <source>
        <dbReference type="Pfam" id="PF04138"/>
    </source>
</evidence>
<dbReference type="Pfam" id="PF00535">
    <property type="entry name" value="Glycos_transf_2"/>
    <property type="match status" value="1"/>
</dbReference>
<feature type="domain" description="Glycosyltransferase 2-like" evidence="6">
    <location>
        <begin position="30"/>
        <end position="135"/>
    </location>
</feature>
<protein>
    <submittedName>
        <fullName evidence="8">Bifunctional glycosyltransferase family 2/GtrA family protein</fullName>
    </submittedName>
</protein>
<evidence type="ECO:0000259" key="6">
    <source>
        <dbReference type="Pfam" id="PF00535"/>
    </source>
</evidence>